<feature type="transmembrane region" description="Helical" evidence="8">
    <location>
        <begin position="59"/>
        <end position="80"/>
    </location>
</feature>
<dbReference type="InterPro" id="IPR024528">
    <property type="entry name" value="ThrE_2"/>
</dbReference>
<dbReference type="AlphaFoldDB" id="A0AAV5B0Q0"/>
<evidence type="ECO:0000259" key="9">
    <source>
        <dbReference type="Pfam" id="PF12821"/>
    </source>
</evidence>
<comment type="similarity">
    <text evidence="7">Belongs to the ThrE exporter (TC 2.A.79) family.</text>
</comment>
<gene>
    <name evidence="10" type="ORF">RCZ15_19800</name>
    <name evidence="11" type="ORF">RCZ16_05100</name>
</gene>
<evidence type="ECO:0000256" key="5">
    <source>
        <dbReference type="ARBA" id="ARBA00022989"/>
    </source>
</evidence>
<evidence type="ECO:0000313" key="12">
    <source>
        <dbReference type="Proteomes" id="UP001207736"/>
    </source>
</evidence>
<keyword evidence="4 8" id="KW-0812">Transmembrane</keyword>
<dbReference type="PANTHER" id="PTHR34390">
    <property type="entry name" value="UPF0442 PROTEIN YJJB-RELATED"/>
    <property type="match status" value="1"/>
</dbReference>
<dbReference type="EMBL" id="BQKB01000009">
    <property type="protein sequence ID" value="GJM52192.1"/>
    <property type="molecule type" value="Genomic_DNA"/>
</dbReference>
<dbReference type="GO" id="GO:0005886">
    <property type="term" value="C:plasma membrane"/>
    <property type="evidence" value="ECO:0007669"/>
    <property type="project" value="UniProtKB-SubCell"/>
</dbReference>
<feature type="transmembrane region" description="Helical" evidence="8">
    <location>
        <begin position="34"/>
        <end position="53"/>
    </location>
</feature>
<organism evidence="10 12">
    <name type="scientific">Capnocytophaga catalasegens</name>
    <dbReference type="NCBI Taxonomy" id="1004260"/>
    <lineage>
        <taxon>Bacteria</taxon>
        <taxon>Pseudomonadati</taxon>
        <taxon>Bacteroidota</taxon>
        <taxon>Flavobacteriia</taxon>
        <taxon>Flavobacteriales</taxon>
        <taxon>Flavobacteriaceae</taxon>
        <taxon>Capnocytophaga</taxon>
    </lineage>
</organism>
<dbReference type="PANTHER" id="PTHR34390:SF1">
    <property type="entry name" value="SUCCINATE TRANSPORTER SUBUNIT YJJB-RELATED"/>
    <property type="match status" value="1"/>
</dbReference>
<proteinExistence type="inferred from homology"/>
<comment type="caution">
    <text evidence="10">The sequence shown here is derived from an EMBL/GenBank/DDBJ whole genome shotgun (WGS) entry which is preliminary data.</text>
</comment>
<keyword evidence="13" id="KW-1185">Reference proteome</keyword>
<dbReference type="InterPro" id="IPR050539">
    <property type="entry name" value="ThrE_Dicarb/AminoAcid_Exp"/>
</dbReference>
<feature type="transmembrane region" description="Helical" evidence="8">
    <location>
        <begin position="140"/>
        <end position="159"/>
    </location>
</feature>
<dbReference type="GO" id="GO:0015744">
    <property type="term" value="P:succinate transport"/>
    <property type="evidence" value="ECO:0007669"/>
    <property type="project" value="TreeGrafter"/>
</dbReference>
<keyword evidence="5 8" id="KW-1133">Transmembrane helix</keyword>
<evidence type="ECO:0000256" key="3">
    <source>
        <dbReference type="ARBA" id="ARBA00022519"/>
    </source>
</evidence>
<evidence type="ECO:0000313" key="10">
    <source>
        <dbReference type="EMBL" id="GJM51007.1"/>
    </source>
</evidence>
<protein>
    <recommendedName>
        <fullName evidence="9">Threonine/Serine exporter ThrE domain-containing protein</fullName>
    </recommendedName>
</protein>
<evidence type="ECO:0000256" key="8">
    <source>
        <dbReference type="SAM" id="Phobius"/>
    </source>
</evidence>
<evidence type="ECO:0000256" key="7">
    <source>
        <dbReference type="ARBA" id="ARBA00034125"/>
    </source>
</evidence>
<evidence type="ECO:0000313" key="11">
    <source>
        <dbReference type="EMBL" id="GJM52192.1"/>
    </source>
</evidence>
<dbReference type="Proteomes" id="UP001208692">
    <property type="component" value="Unassembled WGS sequence"/>
</dbReference>
<evidence type="ECO:0000256" key="6">
    <source>
        <dbReference type="ARBA" id="ARBA00023136"/>
    </source>
</evidence>
<evidence type="ECO:0000313" key="13">
    <source>
        <dbReference type="Proteomes" id="UP001208692"/>
    </source>
</evidence>
<keyword evidence="2" id="KW-1003">Cell membrane</keyword>
<evidence type="ECO:0000256" key="1">
    <source>
        <dbReference type="ARBA" id="ARBA00004651"/>
    </source>
</evidence>
<dbReference type="RefSeq" id="WP_264846440.1">
    <property type="nucleotide sequence ID" value="NZ_BPMA01000021.1"/>
</dbReference>
<dbReference type="Proteomes" id="UP001207736">
    <property type="component" value="Unassembled WGS sequence"/>
</dbReference>
<accession>A0AAV5B0Q0</accession>
<name>A0AAV5B0Q0_9FLAO</name>
<reference evidence="10 13" key="1">
    <citation type="submission" date="2021-11" db="EMBL/GenBank/DDBJ databases">
        <title>Draft genome sequence of Capnocytophaga sp. strain KC07075 isolated from cat oral cavity.</title>
        <authorList>
            <person name="Suzuki M."/>
            <person name="Imaoka K."/>
            <person name="Kimura M."/>
            <person name="Morikawa S."/>
            <person name="Maeda K."/>
        </authorList>
    </citation>
    <scope>NUCLEOTIDE SEQUENCE</scope>
    <source>
        <strain evidence="10">KC07075</strain>
        <strain evidence="11 13">KC07079</strain>
    </source>
</reference>
<dbReference type="Pfam" id="PF12821">
    <property type="entry name" value="ThrE_2"/>
    <property type="match status" value="1"/>
</dbReference>
<evidence type="ECO:0000256" key="4">
    <source>
        <dbReference type="ARBA" id="ARBA00022692"/>
    </source>
</evidence>
<evidence type="ECO:0000256" key="2">
    <source>
        <dbReference type="ARBA" id="ARBA00022475"/>
    </source>
</evidence>
<dbReference type="EMBL" id="BQKA01000036">
    <property type="protein sequence ID" value="GJM51007.1"/>
    <property type="molecule type" value="Genomic_DNA"/>
</dbReference>
<keyword evidence="3" id="KW-0997">Cell inner membrane</keyword>
<feature type="transmembrane region" description="Helical" evidence="8">
    <location>
        <begin position="6"/>
        <end position="27"/>
    </location>
</feature>
<keyword evidence="6 8" id="KW-0472">Membrane</keyword>
<comment type="subcellular location">
    <subcellularLocation>
        <location evidence="1">Cell membrane</location>
        <topology evidence="1">Multi-pass membrane protein</topology>
    </subcellularLocation>
</comment>
<sequence length="189" mass="21310">MNYFDIFLQLSERIFWSMWVSIGFAMLFNTPRRAMWIVGLLGAIGWAIKAILLHTLMPAQVVLTTFVAACAVGFLGMYFAHRVHTPPVVFTIPAVINMVPGKYGYEFMMGLIKIVTLQNENDLTTELVFKTLRQGLQTGFITMSLAFGVIAPILLLNTYSVKGKDLNKFIAQRIKKRRKINNNSQNTSA</sequence>
<feature type="domain" description="Threonine/Serine exporter ThrE" evidence="9">
    <location>
        <begin position="14"/>
        <end position="152"/>
    </location>
</feature>